<protein>
    <submittedName>
        <fullName evidence="3">Membrane-flanked domain-containing protein</fullName>
    </submittedName>
</protein>
<keyword evidence="1" id="KW-1133">Transmembrane helix</keyword>
<dbReference type="Pfam" id="PF03703">
    <property type="entry name" value="bPH_2"/>
    <property type="match status" value="1"/>
</dbReference>
<accession>A0A0H4T4R7</accession>
<proteinExistence type="predicted"/>
<evidence type="ECO:0000313" key="3">
    <source>
        <dbReference type="EMBL" id="AKQ01745.1"/>
    </source>
</evidence>
<feature type="domain" description="YdbS-like PH" evidence="2">
    <location>
        <begin position="80"/>
        <end position="145"/>
    </location>
</feature>
<sequence length="167" mass="18997">MYQGEQTLLETRPTRLISFKFYVATFLSWILAVVFLGGFIDRIPVITIPFLGWSSNLLLALLFGLLGLVSLATAELKRASTHYIITDNKIIRRDGILNKRTMMVPYTQLEKVDLNQSLLQRILRIGTLNIDTGDDSITIDMVPRPAQVQELLSQRMGRKAYVQQSRV</sequence>
<organism evidence="3">
    <name type="scientific">uncultured euryarchaeote Rifle_16ft_4_minimus_23719</name>
    <dbReference type="NCBI Taxonomy" id="1665190"/>
    <lineage>
        <taxon>Archaea</taxon>
        <taxon>Methanobacteriati</taxon>
        <taxon>Methanobacteriota</taxon>
        <taxon>environmental samples</taxon>
    </lineage>
</organism>
<evidence type="ECO:0000259" key="2">
    <source>
        <dbReference type="Pfam" id="PF03703"/>
    </source>
</evidence>
<dbReference type="EMBL" id="KT006976">
    <property type="protein sequence ID" value="AKQ01745.1"/>
    <property type="molecule type" value="Genomic_DNA"/>
</dbReference>
<name>A0A0H4T4R7_9EURY</name>
<dbReference type="AlphaFoldDB" id="A0A0H4T4R7"/>
<evidence type="ECO:0000256" key="1">
    <source>
        <dbReference type="SAM" id="Phobius"/>
    </source>
</evidence>
<dbReference type="PANTHER" id="PTHR37938:SF1">
    <property type="entry name" value="BLL0215 PROTEIN"/>
    <property type="match status" value="1"/>
</dbReference>
<reference evidence="3" key="1">
    <citation type="journal article" date="2015" name="ISME J.">
        <title>Aquifer environment selects for microbial species cohorts in sediment and groundwater.</title>
        <authorList>
            <person name="Hug L.A."/>
            <person name="Thomas B.C."/>
            <person name="Brown C.T."/>
            <person name="Frischkorn K.R."/>
            <person name="Williams K.H."/>
            <person name="Tringe S.G."/>
            <person name="Banfield J.F."/>
        </authorList>
    </citation>
    <scope>NUCLEOTIDE SEQUENCE</scope>
</reference>
<dbReference type="PANTHER" id="PTHR37938">
    <property type="entry name" value="BLL0215 PROTEIN"/>
    <property type="match status" value="1"/>
</dbReference>
<keyword evidence="1" id="KW-0812">Transmembrane</keyword>
<feature type="transmembrane region" description="Helical" evidence="1">
    <location>
        <begin position="21"/>
        <end position="40"/>
    </location>
</feature>
<keyword evidence="1" id="KW-0472">Membrane</keyword>
<feature type="transmembrane region" description="Helical" evidence="1">
    <location>
        <begin position="46"/>
        <end position="69"/>
    </location>
</feature>
<dbReference type="InterPro" id="IPR005182">
    <property type="entry name" value="YdbS-like_PH"/>
</dbReference>